<evidence type="ECO:0000256" key="2">
    <source>
        <dbReference type="PIRSR" id="PIRSR605511-1"/>
    </source>
</evidence>
<keyword evidence="3" id="KW-0862">Zinc</keyword>
<feature type="domain" description="SMP-30/Gluconolactonase/LRE-like region" evidence="4">
    <location>
        <begin position="12"/>
        <end position="252"/>
    </location>
</feature>
<dbReference type="GO" id="GO:0005509">
    <property type="term" value="F:calcium ion binding"/>
    <property type="evidence" value="ECO:0007669"/>
    <property type="project" value="TreeGrafter"/>
</dbReference>
<dbReference type="Pfam" id="PF08450">
    <property type="entry name" value="SGL"/>
    <property type="match status" value="1"/>
</dbReference>
<comment type="cofactor">
    <cofactor evidence="3">
        <name>Zn(2+)</name>
        <dbReference type="ChEBI" id="CHEBI:29105"/>
    </cofactor>
    <text evidence="3">Binds 1 divalent metal cation per subunit.</text>
</comment>
<evidence type="ECO:0000256" key="3">
    <source>
        <dbReference type="PIRSR" id="PIRSR605511-2"/>
    </source>
</evidence>
<dbReference type="EMBL" id="JAESHX010000081">
    <property type="protein sequence ID" value="MBW5893785.1"/>
    <property type="molecule type" value="Genomic_DNA"/>
</dbReference>
<name>A0AAW4P3A6_9GAMM</name>
<evidence type="ECO:0000313" key="6">
    <source>
        <dbReference type="Proteomes" id="UP000696310"/>
    </source>
</evidence>
<evidence type="ECO:0000313" key="5">
    <source>
        <dbReference type="EMBL" id="MBW5893785.1"/>
    </source>
</evidence>
<organism evidence="5 6">
    <name type="scientific">Pectobacterium polaris</name>
    <dbReference type="NCBI Taxonomy" id="2042057"/>
    <lineage>
        <taxon>Bacteria</taxon>
        <taxon>Pseudomonadati</taxon>
        <taxon>Pseudomonadota</taxon>
        <taxon>Gammaproteobacteria</taxon>
        <taxon>Enterobacterales</taxon>
        <taxon>Pectobacteriaceae</taxon>
        <taxon>Pectobacterium</taxon>
    </lineage>
</organism>
<dbReference type="SUPFAM" id="SSF63829">
    <property type="entry name" value="Calcium-dependent phosphotriesterase"/>
    <property type="match status" value="1"/>
</dbReference>
<dbReference type="InterPro" id="IPR013658">
    <property type="entry name" value="SGL"/>
</dbReference>
<dbReference type="GO" id="GO:0019853">
    <property type="term" value="P:L-ascorbic acid biosynthetic process"/>
    <property type="evidence" value="ECO:0007669"/>
    <property type="project" value="TreeGrafter"/>
</dbReference>
<dbReference type="Proteomes" id="UP000696310">
    <property type="component" value="Unassembled WGS sequence"/>
</dbReference>
<reference evidence="5" key="2">
    <citation type="submission" date="2021-01" db="EMBL/GenBank/DDBJ databases">
        <authorList>
            <person name="Vargas Peralta D."/>
        </authorList>
    </citation>
    <scope>NUCLEOTIDE SEQUENCE</scope>
    <source>
        <strain evidence="5">A3</strain>
    </source>
</reference>
<keyword evidence="3" id="KW-0479">Metal-binding</keyword>
<feature type="active site" description="Proton donor/acceptor" evidence="2">
    <location>
        <position position="193"/>
    </location>
</feature>
<dbReference type="AlphaFoldDB" id="A0AAW4P3A6"/>
<gene>
    <name evidence="5" type="ORF">IM880_16350</name>
</gene>
<feature type="binding site" evidence="3">
    <location>
        <position position="14"/>
    </location>
    <ligand>
        <name>a divalent metal cation</name>
        <dbReference type="ChEBI" id="CHEBI:60240"/>
    </ligand>
</feature>
<feature type="binding site" evidence="3">
    <location>
        <position position="193"/>
    </location>
    <ligand>
        <name>a divalent metal cation</name>
        <dbReference type="ChEBI" id="CHEBI:60240"/>
    </ligand>
</feature>
<dbReference type="GO" id="GO:0004341">
    <property type="term" value="F:gluconolactonase activity"/>
    <property type="evidence" value="ECO:0007669"/>
    <property type="project" value="TreeGrafter"/>
</dbReference>
<dbReference type="PANTHER" id="PTHR10907">
    <property type="entry name" value="REGUCALCIN"/>
    <property type="match status" value="1"/>
</dbReference>
<evidence type="ECO:0000256" key="1">
    <source>
        <dbReference type="ARBA" id="ARBA00008853"/>
    </source>
</evidence>
<dbReference type="PRINTS" id="PR01790">
    <property type="entry name" value="SMP30FAMILY"/>
</dbReference>
<comment type="caution">
    <text evidence="5">The sequence shown here is derived from an EMBL/GenBank/DDBJ whole genome shotgun (WGS) entry which is preliminary data.</text>
</comment>
<reference evidence="5" key="1">
    <citation type="journal article" date="2021" name="bioRxiv">
        <title>Identification of Pectobacterium species isolated from the soft rot of tetecho (Neobuxbaumia tetetzo), a columnar cactus, and associated metagenomics.</title>
        <authorList>
            <person name="Vargas-Peralta D."/>
            <person name="Narvaez-Barragan D.A."/>
            <person name="de Sandozequi A."/>
            <person name="Romero-Gutierrez M.F."/>
            <person name="Segovia L."/>
            <person name="Martinez-Anaya C."/>
            <person name="Alcaraz L.D."/>
            <person name="de la Torre Almaraz R."/>
        </authorList>
    </citation>
    <scope>NUCLEOTIDE SEQUENCE</scope>
    <source>
        <strain evidence="5">A3</strain>
    </source>
</reference>
<dbReference type="InterPro" id="IPR011042">
    <property type="entry name" value="6-blade_b-propeller_TolB-like"/>
</dbReference>
<dbReference type="InterPro" id="IPR005511">
    <property type="entry name" value="SMP-30"/>
</dbReference>
<dbReference type="Gene3D" id="2.120.10.30">
    <property type="entry name" value="TolB, C-terminal domain"/>
    <property type="match status" value="1"/>
</dbReference>
<evidence type="ECO:0000259" key="4">
    <source>
        <dbReference type="Pfam" id="PF08450"/>
    </source>
</evidence>
<dbReference type="RefSeq" id="WP_219680750.1">
    <property type="nucleotide sequence ID" value="NZ_JAESHX010000081.1"/>
</dbReference>
<protein>
    <submittedName>
        <fullName evidence="5">SMP-30/gluconolactonase/LRE family protein</fullName>
    </submittedName>
</protein>
<accession>A0AAW4P3A6</accession>
<feature type="binding site" evidence="3">
    <location>
        <position position="97"/>
    </location>
    <ligand>
        <name>substrate</name>
    </ligand>
</feature>
<proteinExistence type="inferred from homology"/>
<dbReference type="PANTHER" id="PTHR10907:SF47">
    <property type="entry name" value="REGUCALCIN"/>
    <property type="match status" value="1"/>
</dbReference>
<comment type="similarity">
    <text evidence="1">Belongs to the SMP-30/CGR1 family.</text>
</comment>
<feature type="binding site" evidence="3">
    <location>
        <position position="148"/>
    </location>
    <ligand>
        <name>a divalent metal cation</name>
        <dbReference type="ChEBI" id="CHEBI:60240"/>
    </ligand>
</feature>
<feature type="binding site" evidence="3">
    <location>
        <position position="99"/>
    </location>
    <ligand>
        <name>substrate</name>
    </ligand>
</feature>
<sequence>MLTIAAYTSNELGECPLWCEKTRRLYWTDIEGSELLAIQEDSEEISRWPLPERLGSFALTDEEHILLMGFESCLGYYDLQSNTFTLVAASPGAPSTRINDGRCDRAGNFVFSTMHDGNPVQAIGKFHRLNAATLETETLNLPAVTIPNSICFSPDGGTMYYSDSMQGRIFCCDYPSLRNQRIFTEVEGGGAPDGSCIDAQGYLWNAEWGGNRVVRYSPEGETHSILSAPAIQTTCPVLGGSSLNTLFCTSARVGLTEPTTYDGALFSIRSPFFAGLPESRFGLTSSRRYRRKRMRH</sequence>